<dbReference type="InterPro" id="IPR020807">
    <property type="entry name" value="PKS_DH"/>
</dbReference>
<keyword evidence="1" id="KW-0596">Phosphopantetheine</keyword>
<keyword evidence="4" id="KW-0511">Multifunctional enzyme</keyword>
<dbReference type="InterPro" id="IPR014030">
    <property type="entry name" value="Ketoacyl_synth_N"/>
</dbReference>
<evidence type="ECO:0000313" key="10">
    <source>
        <dbReference type="EMBL" id="SDI58526.1"/>
    </source>
</evidence>
<dbReference type="Pfam" id="PF00109">
    <property type="entry name" value="ketoacyl-synt"/>
    <property type="match status" value="1"/>
</dbReference>
<dbReference type="InterPro" id="IPR050091">
    <property type="entry name" value="PKS_NRPS_Biosynth_Enz"/>
</dbReference>
<dbReference type="InterPro" id="IPR006162">
    <property type="entry name" value="Ppantetheine_attach_site"/>
</dbReference>
<dbReference type="Gene3D" id="3.40.50.720">
    <property type="entry name" value="NAD(P)-binding Rossmann-like Domain"/>
    <property type="match status" value="1"/>
</dbReference>
<keyword evidence="5" id="KW-0012">Acyltransferase</keyword>
<dbReference type="Pfam" id="PF00550">
    <property type="entry name" value="PP-binding"/>
    <property type="match status" value="1"/>
</dbReference>
<dbReference type="SMART" id="SM00823">
    <property type="entry name" value="PKS_PP"/>
    <property type="match status" value="1"/>
</dbReference>
<organism evidence="10 11">
    <name type="scientific">Sinosporangium album</name>
    <dbReference type="NCBI Taxonomy" id="504805"/>
    <lineage>
        <taxon>Bacteria</taxon>
        <taxon>Bacillati</taxon>
        <taxon>Actinomycetota</taxon>
        <taxon>Actinomycetes</taxon>
        <taxon>Streptosporangiales</taxon>
        <taxon>Streptosporangiaceae</taxon>
        <taxon>Sinosporangium</taxon>
    </lineage>
</organism>
<feature type="active site" description="Proton donor; for dehydratase activity" evidence="6">
    <location>
        <position position="1220"/>
    </location>
</feature>
<dbReference type="InterPro" id="IPR014031">
    <property type="entry name" value="Ketoacyl_synth_C"/>
</dbReference>
<dbReference type="CDD" id="cd08956">
    <property type="entry name" value="KR_3_FAS_SDR_x"/>
    <property type="match status" value="1"/>
</dbReference>
<keyword evidence="3" id="KW-0808">Transferase</keyword>
<evidence type="ECO:0000256" key="2">
    <source>
        <dbReference type="ARBA" id="ARBA00022553"/>
    </source>
</evidence>
<dbReference type="SUPFAM" id="SSF52151">
    <property type="entry name" value="FabD/lysophospholipase-like"/>
    <property type="match status" value="1"/>
</dbReference>
<dbReference type="SUPFAM" id="SSF47336">
    <property type="entry name" value="ACP-like"/>
    <property type="match status" value="1"/>
</dbReference>
<dbReference type="PROSITE" id="PS00012">
    <property type="entry name" value="PHOSPHOPANTETHEINE"/>
    <property type="match status" value="1"/>
</dbReference>
<feature type="active site" description="Proton acceptor; for dehydratase activity" evidence="6">
    <location>
        <position position="1049"/>
    </location>
</feature>
<dbReference type="RefSeq" id="WP_143020555.1">
    <property type="nucleotide sequence ID" value="NZ_FNCN01000077.1"/>
</dbReference>
<dbReference type="Gene3D" id="3.40.366.10">
    <property type="entry name" value="Malonyl-Coenzyme A Acyl Carrier Protein, domain 2"/>
    <property type="match status" value="1"/>
</dbReference>
<dbReference type="Pfam" id="PF21089">
    <property type="entry name" value="PKS_DH_N"/>
    <property type="match status" value="1"/>
</dbReference>
<dbReference type="InterPro" id="IPR042104">
    <property type="entry name" value="PKS_dehydratase_sf"/>
</dbReference>
<feature type="non-terminal residue" evidence="10">
    <location>
        <position position="1"/>
    </location>
</feature>
<dbReference type="Pfam" id="PF14765">
    <property type="entry name" value="PS-DH"/>
    <property type="match status" value="1"/>
</dbReference>
<reference evidence="10 11" key="1">
    <citation type="submission" date="2016-10" db="EMBL/GenBank/DDBJ databases">
        <authorList>
            <person name="de Groot N.N."/>
        </authorList>
    </citation>
    <scope>NUCLEOTIDE SEQUENCE [LARGE SCALE GENOMIC DNA]</scope>
    <source>
        <strain evidence="10 11">CPCC 201354</strain>
    </source>
</reference>
<dbReference type="Proteomes" id="UP000198923">
    <property type="component" value="Unassembled WGS sequence"/>
</dbReference>
<dbReference type="InterPro" id="IPR013968">
    <property type="entry name" value="PKS_KR"/>
</dbReference>
<name>A0A1G8LS85_9ACTN</name>
<evidence type="ECO:0000256" key="6">
    <source>
        <dbReference type="PROSITE-ProRule" id="PRU01363"/>
    </source>
</evidence>
<dbReference type="SUPFAM" id="SSF55048">
    <property type="entry name" value="Probable ACP-binding domain of malonyl-CoA ACP transacylase"/>
    <property type="match status" value="1"/>
</dbReference>
<dbReference type="SUPFAM" id="SSF51735">
    <property type="entry name" value="NAD(P)-binding Rossmann-fold domains"/>
    <property type="match status" value="2"/>
</dbReference>
<feature type="domain" description="Carrier" evidence="7">
    <location>
        <begin position="14"/>
        <end position="89"/>
    </location>
</feature>
<dbReference type="InterPro" id="IPR049900">
    <property type="entry name" value="PKS_mFAS_DH"/>
</dbReference>
<dbReference type="OrthoDB" id="4537517at2"/>
<dbReference type="PROSITE" id="PS52004">
    <property type="entry name" value="KS3_2"/>
    <property type="match status" value="1"/>
</dbReference>
<dbReference type="GO" id="GO:0006633">
    <property type="term" value="P:fatty acid biosynthetic process"/>
    <property type="evidence" value="ECO:0007669"/>
    <property type="project" value="InterPro"/>
</dbReference>
<dbReference type="InterPro" id="IPR057326">
    <property type="entry name" value="KR_dom"/>
</dbReference>
<dbReference type="Gene3D" id="3.10.129.110">
    <property type="entry name" value="Polyketide synthase dehydratase"/>
    <property type="match status" value="1"/>
</dbReference>
<dbReference type="PROSITE" id="PS52019">
    <property type="entry name" value="PKS_MFAS_DH"/>
    <property type="match status" value="1"/>
</dbReference>
<sequence>AERLAGLADGERRRAVLQIVRAEVAAVLGHASADAVAPDRAFQELGFDSLSATDLRTRLGAVTGLRLPATLAFDHPNAAAVADHLLGLLGTEATNATRPVAVSAAVDEPIAIVGMACRYPGGVTSPEDLWRLVADGVDTVSELPDNRGWNIADLYHPEPGKEGKSYTRRGSFLYDAADFDPAFFNISPREALYMDPQQRLLLETSWEALERAGIDPAALRGSRTGVFAGVMYHDYALNVHPSGTSAGSVASGRVSYTLGLEGPAVTVDTACSSSLVALHLAVQSLRRGECSLALAGGATVMSTPGMFIEFSRQRGLSPDGRCKAFAGAADGVGWSEGVGVLLVERLSDALRAGREVLGVIRGTAVNQDGASNGFTAPNGPAQQRVIRGALADAGLSPAEVDAVEAHGTGTTLGDPIEAQALIATYGQDRGHPLLLGSVKSNLGHAQAAAGVAGVIKMVMAMRHGTLPKTLHIDEPSPHVDWSEGAVELLADARAWPVTGRPRRAGVSAFGISGTNAHVVLEQGPDGRRVSGVPGVPADSGGGRAVPAPWVLSAASPQALRAQAVRLLAHLSSRPDLDPLDVAYSLATARTALECRAAVAVVAGGGREELVGGGREELVGGLRALAAGEPAPAVFTATARAGQATAVLFPGQGAQRLGMGRELYDRFPAFAEAFDEVCRHLVGVREVVWGDDPEVLHQTVNAQAALFAVEVALFRLVESWGLRPDLLAGHSIGEVAAAHVAGVFSLADACALVEARGRLMQALPSGGAMAAVRAAEDEVLAHLDESPGCVSIAAVNGPASVVVSGEEHAVERVRAHFEGLGRRTTRLRVSHAFHSPLMDPMLDEFRTVVEGLRVDPPGIPVVSNLTGEINDDFSPGYWVRHVREAVRFGDGVRVLRAQGVTRFVELGPDAVLTGMVRDCLDDCLDGDTADAGAARDAADGMLLVAALRRGRPEADTLTDAVARLHACGGAVDWHGYFAGTAARRVELPTYAFQRQPYWLNATAPAGDLGAAGVGTADHPLLGAALELVDTDGFLFTGRLALDTHPWLADHAVLGRVLLPGTALLDMALRAGEAAGCGMVEELTLAAPLIVPDRGGAQVQVWVGEADEAGNRGVAVHSRPDDGQDHAWVRHASGYVAPGGDAPVFEPVEWPPAGADGVPLDGAYERLADIGFDYGPAFQGLRGVWRRGDELFAEVVLPERDGGGRGEGDAAARFGLHPAVLDAAMHAAILTGGGEMAIPFTWNRVSLHAVDATSVRVRLSRRDDDGGLALDVADAAGRPVMTVGSMAGRPVSAEQLAEQAGSPTGPLYGVEWSPVPTASGRGEVAWARWEDLPEAGPVPNMVLLDCADRANWADDTPKADVRGMVQDVPEAGPVPDVVLPDCARDVPSADVPSGMRSVVHRVLRVVQLWLADERYSGARMAVVTRGATGDSPDLTQAPVWGLVRSAQAENPGRVVLVDLDADADLARAAEAAALGEPEVAVRESSVMVPRLSRIAPGDERPVFDPERAVLVTGGTGGLGAVIARHLVAEYGVRRLVLASRRGPDAPGAAELAAELAGCGARVEVVACDAADRDALEALVGLHPLTGVVHAAGVGDNGLIGAMTPDRVDGVLAPKADAAWYLHELTRGMGLSAFVMLSSAGGLVLTAGQGNYAAANVFLDALAARRRAEGLPATSMAFGLWDVG</sequence>
<protein>
    <submittedName>
        <fullName evidence="10">Polyene macrolide polyketide synthase</fullName>
    </submittedName>
</protein>
<evidence type="ECO:0000256" key="5">
    <source>
        <dbReference type="ARBA" id="ARBA00023315"/>
    </source>
</evidence>
<dbReference type="InterPro" id="IPR016039">
    <property type="entry name" value="Thiolase-like"/>
</dbReference>
<dbReference type="InterPro" id="IPR001227">
    <property type="entry name" value="Ac_transferase_dom_sf"/>
</dbReference>
<evidence type="ECO:0000313" key="11">
    <source>
        <dbReference type="Proteomes" id="UP000198923"/>
    </source>
</evidence>
<gene>
    <name evidence="10" type="ORF">SAMN05421505_1771</name>
</gene>
<dbReference type="PROSITE" id="PS00606">
    <property type="entry name" value="KS3_1"/>
    <property type="match status" value="1"/>
</dbReference>
<dbReference type="InterPro" id="IPR016036">
    <property type="entry name" value="Malonyl_transacylase_ACP-bd"/>
</dbReference>
<dbReference type="SMART" id="SM00825">
    <property type="entry name" value="PKS_KS"/>
    <property type="match status" value="1"/>
</dbReference>
<feature type="domain" description="Ketosynthase family 3 (KS3)" evidence="8">
    <location>
        <begin position="107"/>
        <end position="522"/>
    </location>
</feature>
<dbReference type="FunFam" id="3.40.47.10:FF:000019">
    <property type="entry name" value="Polyketide synthase type I"/>
    <property type="match status" value="1"/>
</dbReference>
<dbReference type="CDD" id="cd00833">
    <property type="entry name" value="PKS"/>
    <property type="match status" value="1"/>
</dbReference>
<dbReference type="Gene3D" id="3.40.47.10">
    <property type="match status" value="1"/>
</dbReference>
<dbReference type="SMART" id="SM00826">
    <property type="entry name" value="PKS_DH"/>
    <property type="match status" value="1"/>
</dbReference>
<dbReference type="InterPro" id="IPR049552">
    <property type="entry name" value="PKS_DH_N"/>
</dbReference>
<dbReference type="Pfam" id="PF02801">
    <property type="entry name" value="Ketoacyl-synt_C"/>
    <property type="match status" value="1"/>
</dbReference>
<dbReference type="PANTHER" id="PTHR43775">
    <property type="entry name" value="FATTY ACID SYNTHASE"/>
    <property type="match status" value="1"/>
</dbReference>
<dbReference type="InterPro" id="IPR055123">
    <property type="entry name" value="SpnB-like_Rossmann"/>
</dbReference>
<dbReference type="InterPro" id="IPR016035">
    <property type="entry name" value="Acyl_Trfase/lysoPLipase"/>
</dbReference>
<keyword evidence="11" id="KW-1185">Reference proteome</keyword>
<dbReference type="GO" id="GO:0004315">
    <property type="term" value="F:3-oxoacyl-[acyl-carrier-protein] synthase activity"/>
    <property type="evidence" value="ECO:0007669"/>
    <property type="project" value="InterPro"/>
</dbReference>
<dbReference type="Pfam" id="PF08659">
    <property type="entry name" value="KR"/>
    <property type="match status" value="1"/>
</dbReference>
<evidence type="ECO:0000256" key="1">
    <source>
        <dbReference type="ARBA" id="ARBA00022450"/>
    </source>
</evidence>
<dbReference type="Pfam" id="PF00698">
    <property type="entry name" value="Acyl_transf_1"/>
    <property type="match status" value="1"/>
</dbReference>
<dbReference type="STRING" id="504805.SAMN05421505_1771"/>
<evidence type="ECO:0000259" key="8">
    <source>
        <dbReference type="PROSITE" id="PS52004"/>
    </source>
</evidence>
<dbReference type="EMBL" id="FNCN01000077">
    <property type="protein sequence ID" value="SDI58526.1"/>
    <property type="molecule type" value="Genomic_DNA"/>
</dbReference>
<dbReference type="InterPro" id="IPR020806">
    <property type="entry name" value="PKS_PP-bd"/>
</dbReference>
<keyword evidence="2" id="KW-0597">Phosphoprotein</keyword>
<dbReference type="Gene3D" id="1.10.1200.10">
    <property type="entry name" value="ACP-like"/>
    <property type="match status" value="1"/>
</dbReference>
<dbReference type="SMART" id="SM00827">
    <property type="entry name" value="PKS_AT"/>
    <property type="match status" value="1"/>
</dbReference>
<dbReference type="Pfam" id="PF16197">
    <property type="entry name" value="KAsynt_C_assoc"/>
    <property type="match status" value="1"/>
</dbReference>
<dbReference type="SMART" id="SM01294">
    <property type="entry name" value="PKS_PP_betabranch"/>
    <property type="match status" value="1"/>
</dbReference>
<dbReference type="InterPro" id="IPR020841">
    <property type="entry name" value="PKS_Beta-ketoAc_synthase_dom"/>
</dbReference>
<evidence type="ECO:0000256" key="4">
    <source>
        <dbReference type="ARBA" id="ARBA00023268"/>
    </source>
</evidence>
<feature type="region of interest" description="N-terminal hotdog fold" evidence="6">
    <location>
        <begin position="1017"/>
        <end position="1141"/>
    </location>
</feature>
<dbReference type="GO" id="GO:0004312">
    <property type="term" value="F:fatty acid synthase activity"/>
    <property type="evidence" value="ECO:0007669"/>
    <property type="project" value="TreeGrafter"/>
</dbReference>
<evidence type="ECO:0000259" key="7">
    <source>
        <dbReference type="PROSITE" id="PS50075"/>
    </source>
</evidence>
<dbReference type="FunFam" id="1.10.1200.10:FF:000007">
    <property type="entry name" value="Probable polyketide synthase pks17"/>
    <property type="match status" value="1"/>
</dbReference>
<dbReference type="InterPro" id="IPR032821">
    <property type="entry name" value="PKS_assoc"/>
</dbReference>
<proteinExistence type="predicted"/>
<feature type="region of interest" description="C-terminal hotdog fold" evidence="6">
    <location>
        <begin position="1153"/>
        <end position="1295"/>
    </location>
</feature>
<dbReference type="SUPFAM" id="SSF53901">
    <property type="entry name" value="Thiolase-like"/>
    <property type="match status" value="1"/>
</dbReference>
<dbReference type="PANTHER" id="PTHR43775:SF51">
    <property type="entry name" value="INACTIVE PHENOLPHTHIOCEROL SYNTHESIS POLYKETIDE SYNTHASE TYPE I PKS1-RELATED"/>
    <property type="match status" value="1"/>
</dbReference>
<dbReference type="PROSITE" id="PS50075">
    <property type="entry name" value="CARRIER"/>
    <property type="match status" value="1"/>
</dbReference>
<dbReference type="GO" id="GO:0031177">
    <property type="term" value="F:phosphopantetheine binding"/>
    <property type="evidence" value="ECO:0007669"/>
    <property type="project" value="InterPro"/>
</dbReference>
<evidence type="ECO:0000256" key="3">
    <source>
        <dbReference type="ARBA" id="ARBA00022679"/>
    </source>
</evidence>
<dbReference type="InterPro" id="IPR036291">
    <property type="entry name" value="NAD(P)-bd_dom_sf"/>
</dbReference>
<evidence type="ECO:0000259" key="9">
    <source>
        <dbReference type="PROSITE" id="PS52019"/>
    </source>
</evidence>
<dbReference type="InterPro" id="IPR014043">
    <property type="entry name" value="Acyl_transferase_dom"/>
</dbReference>
<dbReference type="InterPro" id="IPR009081">
    <property type="entry name" value="PP-bd_ACP"/>
</dbReference>
<feature type="domain" description="PKS/mFAS DH" evidence="9">
    <location>
        <begin position="1017"/>
        <end position="1295"/>
    </location>
</feature>
<dbReference type="InterPro" id="IPR036736">
    <property type="entry name" value="ACP-like_sf"/>
</dbReference>
<dbReference type="InterPro" id="IPR049551">
    <property type="entry name" value="PKS_DH_C"/>
</dbReference>
<feature type="non-terminal residue" evidence="10">
    <location>
        <position position="1681"/>
    </location>
</feature>
<accession>A0A1G8LS85</accession>
<dbReference type="Pfam" id="PF22953">
    <property type="entry name" value="SpnB_Rossmann"/>
    <property type="match status" value="1"/>
</dbReference>
<dbReference type="Gene3D" id="3.30.70.3290">
    <property type="match status" value="1"/>
</dbReference>
<dbReference type="SMART" id="SM00822">
    <property type="entry name" value="PKS_KR"/>
    <property type="match status" value="1"/>
</dbReference>
<dbReference type="InterPro" id="IPR018201">
    <property type="entry name" value="Ketoacyl_synth_AS"/>
</dbReference>